<evidence type="ECO:0000313" key="4">
    <source>
        <dbReference type="Proteomes" id="UP000013923"/>
    </source>
</evidence>
<dbReference type="EMBL" id="GU071092">
    <property type="protein sequence ID" value="ACY75881.1"/>
    <property type="molecule type" value="Genomic_DNA"/>
</dbReference>
<sequence>METIRIAGAQIPINDHDIDFNKKEILKAIDWAKENEVDELLTPECSLSGYGPSWTRRMPQLFDALKEVEEHQKKCGVGLHLGTQLLNHEASGSIQRNQIRHYSSKGKLYHLTNKTLVISADGDCLPSFRPTQPFELPSCTTLEKPYLGVGMVCNDMWGCVQEQGIDFKPVKSLNEILTTQNADIVFHATNGYKISEGIATEKDLIIRDTFDMFHEGFLRMTAFRALATIITVDCCTAWNWEPSFEDGGPDGEKEPMDSHKTATPSGVINQLGEWVVQAPRYGRQYFHYDLPLNNKLKYKDLVYSGGLNVMNLFKYGDK</sequence>
<evidence type="ECO:0000313" key="1">
    <source>
        <dbReference type="EMBL" id="AAX44383.1"/>
    </source>
</evidence>
<evidence type="ECO:0000313" key="3">
    <source>
        <dbReference type="Proteomes" id="UP000000991"/>
    </source>
</evidence>
<protein>
    <recommendedName>
        <fullName evidence="5">CN hydrolase domain-containing protein</fullName>
    </recommendedName>
</protein>
<evidence type="ECO:0008006" key="5">
    <source>
        <dbReference type="Google" id="ProtNLM"/>
    </source>
</evidence>
<evidence type="ECO:0000313" key="2">
    <source>
        <dbReference type="EMBL" id="ACY75881.1"/>
    </source>
</evidence>
<accession>Q58MZ9</accession>
<organism evidence="1 3">
    <name type="scientific">Prochlorococcus phage P-SSM2</name>
    <dbReference type="NCBI Taxonomy" id="268746"/>
    <lineage>
        <taxon>Viruses</taxon>
        <taxon>Duplodnaviria</taxon>
        <taxon>Heunggongvirae</taxon>
        <taxon>Uroviricota</taxon>
        <taxon>Caudoviricetes</taxon>
        <taxon>Pantevenvirales</taxon>
        <taxon>Kyanoviridae</taxon>
        <taxon>Salacisavirus</taxon>
        <taxon>Salacisavirus pssm2</taxon>
    </lineage>
</organism>
<dbReference type="Proteomes" id="UP000013923">
    <property type="component" value="Genome"/>
</dbReference>
<dbReference type="InterPro" id="IPR036526">
    <property type="entry name" value="C-N_Hydrolase_sf"/>
</dbReference>
<reference evidence="1 3" key="1">
    <citation type="journal article" date="2005" name="PLoS Biol.">
        <title>Three Prochlorococcus cyanophage genomes: signature features and ecological interpretations.</title>
        <authorList>
            <person name="Sullivan M.B."/>
            <person name="Coleman M.L."/>
            <person name="Weigele P."/>
            <person name="Rohwer F."/>
            <person name="Chisholm S.W."/>
        </authorList>
    </citation>
    <scope>NUCLEOTIDE SEQUENCE</scope>
</reference>
<dbReference type="SUPFAM" id="SSF56317">
    <property type="entry name" value="Carbon-nitrogen hydrolase"/>
    <property type="match status" value="1"/>
</dbReference>
<proteinExistence type="predicted"/>
<organismHost>
    <name type="scientific">Prochlorococcus</name>
    <dbReference type="NCBI Taxonomy" id="1218"/>
</organismHost>
<dbReference type="GeneID" id="3294199"/>
<dbReference type="KEGG" id="vg:3294199"/>
<dbReference type="RefSeq" id="YP_214237.1">
    <property type="nucleotide sequence ID" value="NC_006883.2"/>
</dbReference>
<dbReference type="Proteomes" id="UP000000991">
    <property type="component" value="Segment"/>
</dbReference>
<dbReference type="Gene3D" id="3.60.110.10">
    <property type="entry name" value="Carbon-nitrogen hydrolase"/>
    <property type="match status" value="1"/>
</dbReference>
<gene>
    <name evidence="2" type="ORF">PCMG_00005</name>
    <name evidence="1" type="ORF">PSSM2_005</name>
</gene>
<keyword evidence="3" id="KW-1185">Reference proteome</keyword>
<name>Q58MZ9_BPPRM</name>
<reference evidence="2 4" key="2">
    <citation type="submission" date="2009-10" db="EMBL/GenBank/DDBJ databases">
        <title>The Genome Sequence of Prochlorococcus phage P-SSM2.</title>
        <authorList>
            <consortium name="The Broad Institute Genome Sequencing Platform"/>
            <person name="Henn M.R."/>
            <person name="Sullivan M.S."/>
            <person name="Osburne M.S."/>
            <person name="Levin J."/>
            <person name="Malboeuf C."/>
            <person name="Casali M."/>
            <person name="Russ C."/>
            <person name="Lennon N."/>
            <person name="Chapman S.B."/>
            <person name="Erlich R."/>
            <person name="Young S.K."/>
            <person name="Koehrsen M."/>
            <person name="Yandava C."/>
            <person name="Zeng Q."/>
            <person name="Alvarado L."/>
            <person name="Anderson S."/>
            <person name="Berlin A."/>
            <person name="Borenstein D."/>
            <person name="Chen Z."/>
            <person name="Engels R."/>
            <person name="Freedman E."/>
            <person name="Gellesch M."/>
            <person name="Goldberg J."/>
            <person name="Green L."/>
            <person name="Griggs A."/>
            <person name="Gujja S."/>
            <person name="Heilman E.R."/>
            <person name="Heiman D."/>
            <person name="Hepburn T."/>
            <person name="Howarth C."/>
            <person name="Jen D."/>
            <person name="Larson L."/>
            <person name="Lewis B."/>
            <person name="Mehta T."/>
            <person name="Park D."/>
            <person name="Pearson M."/>
            <person name="Richards J."/>
            <person name="Rizzolo K."/>
            <person name="Roberts A."/>
            <person name="Ryan E."/>
            <person name="Saif S."/>
            <person name="Shea T."/>
            <person name="Shenoy N."/>
            <person name="Sisk P."/>
            <person name="Stolte C."/>
            <person name="Sykes S."/>
            <person name="Walk T."/>
            <person name="White J."/>
            <person name="Yu Q."/>
            <person name="Coleman M.L."/>
            <person name="Huang K.H."/>
            <person name="Weigele P.R."/>
            <person name="DeFrancesco A.S."/>
            <person name="Kern S.E."/>
            <person name="Thompson L.R."/>
            <person name="Fu R."/>
            <person name="Hombeck B."/>
            <person name="Chisholm S.W."/>
            <person name="Haas B."/>
            <person name="Nusbaum C."/>
            <person name="Birren B."/>
        </authorList>
    </citation>
    <scope>NUCLEOTIDE SEQUENCE [LARGE SCALE GENOMIC DNA]</scope>
    <source>
        <strain evidence="2">P-SSM2</strain>
    </source>
</reference>
<dbReference type="EMBL" id="AY939844">
    <property type="protein sequence ID" value="AAX44383.1"/>
    <property type="molecule type" value="Genomic_DNA"/>
</dbReference>
<reference evidence="1 3" key="3">
    <citation type="journal article" date="2010" name="Environ. Microbiol.">
        <title>Genomic analysis of oceanic cyanobacterial myoviruses compared with T4-like myoviruses from diverse hosts and environments.</title>
        <authorList>
            <person name="Sullivan M.B."/>
            <person name="Huang K.H."/>
            <person name="Ignacio-Espinoza J.C."/>
            <person name="Berlin A.M."/>
            <person name="Kelly L."/>
            <person name="Weigele P.R."/>
            <person name="DeFrancesco A.S."/>
            <person name="Kern S.E."/>
            <person name="Thompson L.R."/>
            <person name="Young S."/>
            <person name="Yandava C."/>
            <person name="Fu R."/>
            <person name="Krastins B."/>
            <person name="Chase M."/>
            <person name="Sarracino D."/>
            <person name="Osburne M.S."/>
            <person name="Henn M.R."/>
            <person name="Chisholm S.W."/>
        </authorList>
    </citation>
    <scope>NUCLEOTIDE SEQUENCE [LARGE SCALE GENOMIC DNA]</scope>
</reference>